<dbReference type="HAMAP" id="MF_01328_B">
    <property type="entry name" value="Ribosomal_uL4_B"/>
    <property type="match status" value="1"/>
</dbReference>
<dbReference type="Gene3D" id="3.40.1370.10">
    <property type="match status" value="1"/>
</dbReference>
<dbReference type="GO" id="GO:0003735">
    <property type="term" value="F:structural constituent of ribosome"/>
    <property type="evidence" value="ECO:0007669"/>
    <property type="project" value="InterPro"/>
</dbReference>
<dbReference type="InterPro" id="IPR023574">
    <property type="entry name" value="Ribosomal_uL4_dom_sf"/>
</dbReference>
<dbReference type="NCBIfam" id="TIGR03953">
    <property type="entry name" value="rplD_bact"/>
    <property type="match status" value="1"/>
</dbReference>
<evidence type="ECO:0000256" key="3">
    <source>
        <dbReference type="ARBA" id="ARBA00023274"/>
    </source>
</evidence>
<sequence>MAVCNVLNTRAEKVGEVDLNDALFNIEVNPGILHEVVCMQRAARRSGNASTRCKGEISGGGVKPWRQKGTGRARSGSRTSPLWRGGGTVFGPKPRDYAYSLPKKVRKLALRMAMSARNQEGKLLVLDKFEMPAVKTKDFVATMKRLAADNCLIVVEAMEKNLDLSSRNVIGVKVLPVAGLNVYDILKYDKLMLLQASLDGIERRLTV</sequence>
<comment type="subunit">
    <text evidence="5">Part of the 50S ribosomal subunit.</text>
</comment>
<dbReference type="RefSeq" id="WP_017866458.1">
    <property type="nucleotide sequence ID" value="NZ_CP021255.1"/>
</dbReference>
<evidence type="ECO:0000256" key="4">
    <source>
        <dbReference type="ARBA" id="ARBA00035244"/>
    </source>
</evidence>
<reference evidence="7 8" key="1">
    <citation type="journal article" date="2018" name="MBio">
        <title>Insights into the evolution of host association through the isolation and characterization of a novel human periodontal pathobiont, Desulfobulbus oralis.</title>
        <authorList>
            <person name="Cross K.L."/>
            <person name="Chirania P."/>
            <person name="Xiong W."/>
            <person name="Beall C.J."/>
            <person name="Elkins J.G."/>
            <person name="Giannone R.J."/>
            <person name="Griffen A.L."/>
            <person name="Guss A.M."/>
            <person name="Hettich R.L."/>
            <person name="Joshi S.S."/>
            <person name="Mokrzan E.M."/>
            <person name="Martin R.K."/>
            <person name="Zhulin I.B."/>
            <person name="Leys E.J."/>
            <person name="Podar M."/>
        </authorList>
    </citation>
    <scope>NUCLEOTIDE SEQUENCE [LARGE SCALE GENOMIC DNA]</scope>
    <source>
        <strain evidence="7 8">ORNL</strain>
    </source>
</reference>
<protein>
    <recommendedName>
        <fullName evidence="4 5">Large ribosomal subunit protein uL4</fullName>
    </recommendedName>
</protein>
<comment type="function">
    <text evidence="5">Forms part of the polypeptide exit tunnel.</text>
</comment>
<dbReference type="GO" id="GO:0006412">
    <property type="term" value="P:translation"/>
    <property type="evidence" value="ECO:0007669"/>
    <property type="project" value="UniProtKB-UniRule"/>
</dbReference>
<dbReference type="OrthoDB" id="9803201at2"/>
<keyword evidence="3 5" id="KW-0687">Ribonucleoprotein</keyword>
<dbReference type="GO" id="GO:1990904">
    <property type="term" value="C:ribonucleoprotein complex"/>
    <property type="evidence" value="ECO:0007669"/>
    <property type="project" value="UniProtKB-KW"/>
</dbReference>
<comment type="similarity">
    <text evidence="1 5">Belongs to the universal ribosomal protein uL4 family.</text>
</comment>
<dbReference type="InterPro" id="IPR002136">
    <property type="entry name" value="Ribosomal_uL4"/>
</dbReference>
<keyword evidence="5" id="KW-0694">RNA-binding</keyword>
<dbReference type="EMBL" id="CP021255">
    <property type="protein sequence ID" value="AVD71892.1"/>
    <property type="molecule type" value="Genomic_DNA"/>
</dbReference>
<evidence type="ECO:0000313" key="8">
    <source>
        <dbReference type="Proteomes" id="UP000239867"/>
    </source>
</evidence>
<accession>A0A2L1GQE4</accession>
<proteinExistence type="inferred from homology"/>
<keyword evidence="2 5" id="KW-0689">Ribosomal protein</keyword>
<evidence type="ECO:0000256" key="2">
    <source>
        <dbReference type="ARBA" id="ARBA00022980"/>
    </source>
</evidence>
<evidence type="ECO:0000256" key="6">
    <source>
        <dbReference type="SAM" id="MobiDB-lite"/>
    </source>
</evidence>
<evidence type="ECO:0000256" key="5">
    <source>
        <dbReference type="HAMAP-Rule" id="MF_01328"/>
    </source>
</evidence>
<keyword evidence="8" id="KW-1185">Reference proteome</keyword>
<keyword evidence="5" id="KW-0699">rRNA-binding</keyword>
<dbReference type="GO" id="GO:0019843">
    <property type="term" value="F:rRNA binding"/>
    <property type="evidence" value="ECO:0007669"/>
    <property type="project" value="UniProtKB-UniRule"/>
</dbReference>
<dbReference type="GO" id="GO:0005840">
    <property type="term" value="C:ribosome"/>
    <property type="evidence" value="ECO:0007669"/>
    <property type="project" value="UniProtKB-KW"/>
</dbReference>
<dbReference type="Pfam" id="PF00573">
    <property type="entry name" value="Ribosomal_L4"/>
    <property type="match status" value="1"/>
</dbReference>
<feature type="region of interest" description="Disordered" evidence="6">
    <location>
        <begin position="50"/>
        <end position="88"/>
    </location>
</feature>
<evidence type="ECO:0000313" key="7">
    <source>
        <dbReference type="EMBL" id="AVD71892.1"/>
    </source>
</evidence>
<dbReference type="KEGG" id="deo:CAY53_10755"/>
<organism evidence="7 8">
    <name type="scientific">Desulfobulbus oralis</name>
    <dbReference type="NCBI Taxonomy" id="1986146"/>
    <lineage>
        <taxon>Bacteria</taxon>
        <taxon>Pseudomonadati</taxon>
        <taxon>Thermodesulfobacteriota</taxon>
        <taxon>Desulfobulbia</taxon>
        <taxon>Desulfobulbales</taxon>
        <taxon>Desulfobulbaceae</taxon>
        <taxon>Desulfobulbus</taxon>
    </lineage>
</organism>
<evidence type="ECO:0000256" key="1">
    <source>
        <dbReference type="ARBA" id="ARBA00010528"/>
    </source>
</evidence>
<dbReference type="SUPFAM" id="SSF52166">
    <property type="entry name" value="Ribosomal protein L4"/>
    <property type="match status" value="1"/>
</dbReference>
<gene>
    <name evidence="5" type="primary">rplD</name>
    <name evidence="7" type="ORF">CAY53_10755</name>
</gene>
<comment type="function">
    <text evidence="5">One of the primary rRNA binding proteins, this protein initially binds near the 5'-end of the 23S rRNA. It is important during the early stages of 50S assembly. It makes multiple contacts with different domains of the 23S rRNA in the assembled 50S subunit and ribosome.</text>
</comment>
<dbReference type="PANTHER" id="PTHR10746">
    <property type="entry name" value="50S RIBOSOMAL PROTEIN L4"/>
    <property type="match status" value="1"/>
</dbReference>
<name>A0A2L1GQE4_9BACT</name>
<dbReference type="InterPro" id="IPR013005">
    <property type="entry name" value="Ribosomal_uL4-like"/>
</dbReference>
<dbReference type="PANTHER" id="PTHR10746:SF6">
    <property type="entry name" value="LARGE RIBOSOMAL SUBUNIT PROTEIN UL4M"/>
    <property type="match status" value="1"/>
</dbReference>
<dbReference type="AlphaFoldDB" id="A0A2L1GQE4"/>
<dbReference type="Proteomes" id="UP000239867">
    <property type="component" value="Chromosome"/>
</dbReference>